<dbReference type="AlphaFoldDB" id="A0AAD4JDS9"/>
<protein>
    <submittedName>
        <fullName evidence="1">Uncharacterized protein</fullName>
    </submittedName>
</protein>
<name>A0AAD4JDS9_PERFH</name>
<accession>A0AAD4JDS9</accession>
<gene>
    <name evidence="1" type="ORF">C2S53_010971</name>
</gene>
<dbReference type="EMBL" id="SDAM02000091">
    <property type="protein sequence ID" value="KAH6831318.1"/>
    <property type="molecule type" value="Genomic_DNA"/>
</dbReference>
<dbReference type="Proteomes" id="UP001190926">
    <property type="component" value="Unassembled WGS sequence"/>
</dbReference>
<organism evidence="1 2">
    <name type="scientific">Perilla frutescens var. hirtella</name>
    <name type="common">Perilla citriodora</name>
    <name type="synonym">Perilla setoyensis</name>
    <dbReference type="NCBI Taxonomy" id="608512"/>
    <lineage>
        <taxon>Eukaryota</taxon>
        <taxon>Viridiplantae</taxon>
        <taxon>Streptophyta</taxon>
        <taxon>Embryophyta</taxon>
        <taxon>Tracheophyta</taxon>
        <taxon>Spermatophyta</taxon>
        <taxon>Magnoliopsida</taxon>
        <taxon>eudicotyledons</taxon>
        <taxon>Gunneridae</taxon>
        <taxon>Pentapetalae</taxon>
        <taxon>asterids</taxon>
        <taxon>lamiids</taxon>
        <taxon>Lamiales</taxon>
        <taxon>Lamiaceae</taxon>
        <taxon>Nepetoideae</taxon>
        <taxon>Elsholtzieae</taxon>
        <taxon>Perilla</taxon>
    </lineage>
</organism>
<comment type="caution">
    <text evidence="1">The sequence shown here is derived from an EMBL/GenBank/DDBJ whole genome shotgun (WGS) entry which is preliminary data.</text>
</comment>
<keyword evidence="2" id="KW-1185">Reference proteome</keyword>
<reference evidence="1 2" key="1">
    <citation type="journal article" date="2021" name="Nat. Commun.">
        <title>Incipient diploidization of the medicinal plant Perilla within 10,000 years.</title>
        <authorList>
            <person name="Zhang Y."/>
            <person name="Shen Q."/>
            <person name="Leng L."/>
            <person name="Zhang D."/>
            <person name="Chen S."/>
            <person name="Shi Y."/>
            <person name="Ning Z."/>
            <person name="Chen S."/>
        </authorList>
    </citation>
    <scope>NUCLEOTIDE SEQUENCE [LARGE SCALE GENOMIC DNA]</scope>
    <source>
        <strain evidence="2">cv. PC099</strain>
    </source>
</reference>
<dbReference type="PANTHER" id="PTHR35161">
    <property type="entry name" value="OS02G0303100 PROTEIN"/>
    <property type="match status" value="1"/>
</dbReference>
<evidence type="ECO:0000313" key="1">
    <source>
        <dbReference type="EMBL" id="KAH6831318.1"/>
    </source>
</evidence>
<evidence type="ECO:0000313" key="2">
    <source>
        <dbReference type="Proteomes" id="UP001190926"/>
    </source>
</evidence>
<sequence length="369" mass="42599">MKKMSYSAVLSSKISSSSSSSSSSNSTSIIEQNFASNFLAGDQEGVSFNYLSGILEHYEIPSSYDAEKLEHLYVPDRWRRYMNDMIRFVFYLHDYGKSLDQLEESNIVLVSHQPVKKLKFRGLKFVATSPEKKKRDFLFIHRILMNKIEKQKMIFSNDLSIPADLMDLLSLLKDYSDSDGHRELLSNHLAILPSRQRLELINNFSKKAGFVPDAKRGNYWSAVRGLQRREIYQEDWTEWFKDPLGFQVGPAKDCFEFDGGGGANYRGTGSPQQVNCDILRFCRNMATHLQDHIAKHRGGSKGTELDVDLIIMALFDEELLSFQRLAHRYGVLEKRSRSAEFYDTETKQHIEFYWTANTRPASLRSFVEF</sequence>
<dbReference type="PANTHER" id="PTHR35161:SF22">
    <property type="match status" value="1"/>
</dbReference>
<proteinExistence type="predicted"/>